<dbReference type="SUPFAM" id="SSF55469">
    <property type="entry name" value="FMN-dependent nitroreductase-like"/>
    <property type="match status" value="2"/>
</dbReference>
<feature type="domain" description="Nitroreductase" evidence="1">
    <location>
        <begin position="116"/>
        <end position="301"/>
    </location>
</feature>
<evidence type="ECO:0000313" key="3">
    <source>
        <dbReference type="Proteomes" id="UP000092389"/>
    </source>
</evidence>
<accession>A0A1A2T1Z2</accession>
<dbReference type="AlphaFoldDB" id="A0A1A2T1Z2"/>
<name>A0A1A2T1Z2_MYCNT</name>
<evidence type="ECO:0000313" key="2">
    <source>
        <dbReference type="EMBL" id="OBH70444.1"/>
    </source>
</evidence>
<reference evidence="2 3" key="1">
    <citation type="submission" date="2016-06" db="EMBL/GenBank/DDBJ databases">
        <authorList>
            <person name="Kjaerup R.B."/>
            <person name="Dalgaard T.S."/>
            <person name="Juul-Madsen H.R."/>
        </authorList>
    </citation>
    <scope>NUCLEOTIDE SEQUENCE [LARGE SCALE GENOMIC DNA]</scope>
    <source>
        <strain evidence="2 3">E152</strain>
    </source>
</reference>
<dbReference type="InterPro" id="IPR050627">
    <property type="entry name" value="Nitroreductase/BluB"/>
</dbReference>
<dbReference type="Proteomes" id="UP000092389">
    <property type="component" value="Unassembled WGS sequence"/>
</dbReference>
<dbReference type="EMBL" id="LZJU01000149">
    <property type="protein sequence ID" value="OBH70444.1"/>
    <property type="molecule type" value="Genomic_DNA"/>
</dbReference>
<dbReference type="InterPro" id="IPR029479">
    <property type="entry name" value="Nitroreductase"/>
</dbReference>
<dbReference type="RefSeq" id="WP_067911827.1">
    <property type="nucleotide sequence ID" value="NZ_LZJP01000096.1"/>
</dbReference>
<dbReference type="PANTHER" id="PTHR23026">
    <property type="entry name" value="NADPH NITROREDUCTASE"/>
    <property type="match status" value="1"/>
</dbReference>
<gene>
    <name evidence="2" type="ORF">A5683_00575</name>
</gene>
<dbReference type="Gene3D" id="3.40.109.10">
    <property type="entry name" value="NADH Oxidase"/>
    <property type="match status" value="1"/>
</dbReference>
<proteinExistence type="predicted"/>
<evidence type="ECO:0000259" key="1">
    <source>
        <dbReference type="Pfam" id="PF00881"/>
    </source>
</evidence>
<dbReference type="Pfam" id="PF00881">
    <property type="entry name" value="Nitroreductase"/>
    <property type="match status" value="1"/>
</dbReference>
<dbReference type="OrthoDB" id="8156917at2"/>
<dbReference type="PANTHER" id="PTHR23026:SF123">
    <property type="entry name" value="NAD(P)H NITROREDUCTASE RV3131-RELATED"/>
    <property type="match status" value="1"/>
</dbReference>
<dbReference type="NCBIfam" id="NF047509">
    <property type="entry name" value="Rv3131_FMN_oxido"/>
    <property type="match status" value="1"/>
</dbReference>
<comment type="caution">
    <text evidence="2">The sequence shown here is derived from an EMBL/GenBank/DDBJ whole genome shotgun (WGS) entry which is preliminary data.</text>
</comment>
<dbReference type="GO" id="GO:0016491">
    <property type="term" value="F:oxidoreductase activity"/>
    <property type="evidence" value="ECO:0007669"/>
    <property type="project" value="InterPro"/>
</dbReference>
<organism evidence="2 3">
    <name type="scientific">Mycobacterium mantenii</name>
    <dbReference type="NCBI Taxonomy" id="560555"/>
    <lineage>
        <taxon>Bacteria</taxon>
        <taxon>Bacillati</taxon>
        <taxon>Actinomycetota</taxon>
        <taxon>Actinomycetes</taxon>
        <taxon>Mycobacteriales</taxon>
        <taxon>Mycobacteriaceae</taxon>
        <taxon>Mycobacterium</taxon>
        <taxon>Mycobacterium avium complex (MAC)</taxon>
    </lineage>
</organism>
<protein>
    <submittedName>
        <fullName evidence="2">NAD(P)H nitroreductase</fullName>
    </submittedName>
</protein>
<sequence length="334" mass="36119">MSTQFPDTETLCAVLTLATRAPSIYNTQPWRWRVDRTSLHLYSDPRVQLPNTDPDGRDAMLSCGATLNHCVVALAATGWRAGVHRLPDPDDPSHLAAIEVSPHAPDHTDVALAEAISRRQSDRRTYSASPVPAGDIAAMVDLATRMAVIVRQVDAMDKLTKIVKQAARDHATNRDYLGELTMWSGRYSARAGVPSRNTPQHDCSARIPGRIFAGPALAQPPGASPAADNAVMLVLGTEADDRLDQLRAGEAASAILLTATMLGLASCPITEPLEIPTTRDALRSNVFGIDAYPQMLLRVGWAPVNVDPLPPTPRRRLSRVVEWTNVPQQLASIG</sequence>
<dbReference type="InterPro" id="IPR000415">
    <property type="entry name" value="Nitroreductase-like"/>
</dbReference>